<dbReference type="Gramene" id="NC7G0291610.1">
    <property type="protein sequence ID" value="NC7G0291610.1:cds"/>
    <property type="gene ID" value="NC7G0291610"/>
</dbReference>
<evidence type="ECO:0000313" key="1">
    <source>
        <dbReference type="EMBL" id="VVW54815.1"/>
    </source>
</evidence>
<sequence>MRSRACQAKVIGTFIGMAGAALLTFCKGARLQLWSIHAHLLRLHAGSPELGNLALGSLLAQPALCA</sequence>
<organism evidence="1">
    <name type="scientific">Nymphaea colorata</name>
    <name type="common">pocket water lily</name>
    <dbReference type="NCBI Taxonomy" id="210225"/>
    <lineage>
        <taxon>Eukaryota</taxon>
        <taxon>Viridiplantae</taxon>
        <taxon>Streptophyta</taxon>
        <taxon>Embryophyta</taxon>
        <taxon>Tracheophyta</taxon>
        <taxon>Spermatophyta</taxon>
        <taxon>Magnoliopsida</taxon>
        <taxon>Nymphaeales</taxon>
        <taxon>Nymphaeaceae</taxon>
        <taxon>Nymphaea</taxon>
    </lineage>
</organism>
<name>A0A5K1EUE8_9MAGN</name>
<dbReference type="EMBL" id="LR721785">
    <property type="protein sequence ID" value="VVW54815.1"/>
    <property type="molecule type" value="Genomic_DNA"/>
</dbReference>
<reference evidence="1" key="1">
    <citation type="submission" date="2019-09" db="EMBL/GenBank/DDBJ databases">
        <authorList>
            <person name="Zhang L."/>
        </authorList>
    </citation>
    <scope>NUCLEOTIDE SEQUENCE</scope>
</reference>
<gene>
    <name evidence="1" type="ORF">NYM_LOCUS23905</name>
</gene>
<accession>A0A5K1EUE8</accession>
<dbReference type="AlphaFoldDB" id="A0A5K1EUE8"/>
<protein>
    <submittedName>
        <fullName evidence="1">Uncharacterized protein</fullName>
    </submittedName>
</protein>
<proteinExistence type="predicted"/>